<accession>A0AAW0LL73</accession>
<protein>
    <submittedName>
        <fullName evidence="4">Uncharacterized protein</fullName>
    </submittedName>
</protein>
<dbReference type="InterPro" id="IPR040356">
    <property type="entry name" value="SPEAR"/>
</dbReference>
<evidence type="ECO:0000313" key="4">
    <source>
        <dbReference type="EMBL" id="KAK7852395.1"/>
    </source>
</evidence>
<evidence type="ECO:0000256" key="3">
    <source>
        <dbReference type="ARBA" id="ARBA00023163"/>
    </source>
</evidence>
<keyword evidence="1" id="KW-0678">Repressor</keyword>
<name>A0AAW0LL73_QUESU</name>
<dbReference type="PANTHER" id="PTHR33388">
    <property type="entry name" value="OS01G0212500 PROTEIN"/>
    <property type="match status" value="1"/>
</dbReference>
<sequence>MVGMKRPYPFSLDNPPGPSFNYKFPTPVAPIRSDESASCGNGGTFNFDAGDTIYREGPSCSTSNSKLNNPKQSFKENEVVYGDFLKLAPPTTASTCPSSKFKHPSACLASYNHKFPDFESLPYQGSIQDPIVQAGLSQLNQQQPFYSFFPPTKVQIDRATTTMNNCNGEVGESVDLNLNCLVGALHLQDESDIGSMSDDVKGPPPPRSGPWLTDNKSSIASHLKTHHTHKSKPSFLKPPICHKSPTSNLYITGMVKAKRARMMPLRRVGKIFEAFYKEYIIDYFAS</sequence>
<keyword evidence="3" id="KW-0804">Transcription</keyword>
<proteinExistence type="predicted"/>
<dbReference type="EMBL" id="PKMF04000076">
    <property type="protein sequence ID" value="KAK7852395.1"/>
    <property type="molecule type" value="Genomic_DNA"/>
</dbReference>
<keyword evidence="5" id="KW-1185">Reference proteome</keyword>
<reference evidence="4 5" key="1">
    <citation type="journal article" date="2018" name="Sci. Data">
        <title>The draft genome sequence of cork oak.</title>
        <authorList>
            <person name="Ramos A.M."/>
            <person name="Usie A."/>
            <person name="Barbosa P."/>
            <person name="Barros P.M."/>
            <person name="Capote T."/>
            <person name="Chaves I."/>
            <person name="Simoes F."/>
            <person name="Abreu I."/>
            <person name="Carrasquinho I."/>
            <person name="Faro C."/>
            <person name="Guimaraes J.B."/>
            <person name="Mendonca D."/>
            <person name="Nobrega F."/>
            <person name="Rodrigues L."/>
            <person name="Saibo N.J.M."/>
            <person name="Varela M.C."/>
            <person name="Egas C."/>
            <person name="Matos J."/>
            <person name="Miguel C.M."/>
            <person name="Oliveira M.M."/>
            <person name="Ricardo C.P."/>
            <person name="Goncalves S."/>
        </authorList>
    </citation>
    <scope>NUCLEOTIDE SEQUENCE [LARGE SCALE GENOMIC DNA]</scope>
    <source>
        <strain evidence="5">cv. HL8</strain>
    </source>
</reference>
<dbReference type="GO" id="GO:0003700">
    <property type="term" value="F:DNA-binding transcription factor activity"/>
    <property type="evidence" value="ECO:0007669"/>
    <property type="project" value="InterPro"/>
</dbReference>
<organism evidence="4 5">
    <name type="scientific">Quercus suber</name>
    <name type="common">Cork oak</name>
    <dbReference type="NCBI Taxonomy" id="58331"/>
    <lineage>
        <taxon>Eukaryota</taxon>
        <taxon>Viridiplantae</taxon>
        <taxon>Streptophyta</taxon>
        <taxon>Embryophyta</taxon>
        <taxon>Tracheophyta</taxon>
        <taxon>Spermatophyta</taxon>
        <taxon>Magnoliopsida</taxon>
        <taxon>eudicotyledons</taxon>
        <taxon>Gunneridae</taxon>
        <taxon>Pentapetalae</taxon>
        <taxon>rosids</taxon>
        <taxon>fabids</taxon>
        <taxon>Fagales</taxon>
        <taxon>Fagaceae</taxon>
        <taxon>Quercus</taxon>
    </lineage>
</organism>
<gene>
    <name evidence="4" type="ORF">CFP56_039126</name>
</gene>
<dbReference type="Proteomes" id="UP000237347">
    <property type="component" value="Unassembled WGS sequence"/>
</dbReference>
<dbReference type="PANTHER" id="PTHR33388:SF1">
    <property type="entry name" value="PROTEIN SPEAR2"/>
    <property type="match status" value="1"/>
</dbReference>
<evidence type="ECO:0000313" key="5">
    <source>
        <dbReference type="Proteomes" id="UP000237347"/>
    </source>
</evidence>
<evidence type="ECO:0000256" key="2">
    <source>
        <dbReference type="ARBA" id="ARBA00023015"/>
    </source>
</evidence>
<evidence type="ECO:0000256" key="1">
    <source>
        <dbReference type="ARBA" id="ARBA00022491"/>
    </source>
</evidence>
<comment type="caution">
    <text evidence="4">The sequence shown here is derived from an EMBL/GenBank/DDBJ whole genome shotgun (WGS) entry which is preliminary data.</text>
</comment>
<keyword evidence="2" id="KW-0805">Transcription regulation</keyword>
<dbReference type="AlphaFoldDB" id="A0AAW0LL73"/>